<keyword evidence="4" id="KW-1185">Reference proteome</keyword>
<dbReference type="EMBL" id="CP019646">
    <property type="protein sequence ID" value="AQQ69847.1"/>
    <property type="molecule type" value="Genomic_DNA"/>
</dbReference>
<dbReference type="NCBIfam" id="TIGR02595">
    <property type="entry name" value="PEP_CTERM"/>
    <property type="match status" value="1"/>
</dbReference>
<gene>
    <name evidence="3" type="ORF">SMSP2_00181</name>
</gene>
<dbReference type="Proteomes" id="UP000188181">
    <property type="component" value="Chromosome"/>
</dbReference>
<dbReference type="KEGG" id="pbas:SMSP2_00181"/>
<evidence type="ECO:0000256" key="1">
    <source>
        <dbReference type="SAM" id="SignalP"/>
    </source>
</evidence>
<protein>
    <recommendedName>
        <fullName evidence="2">Ice-binding protein C-terminal domain-containing protein</fullName>
    </recommendedName>
</protein>
<dbReference type="SUPFAM" id="SSF49899">
    <property type="entry name" value="Concanavalin A-like lectins/glucanases"/>
    <property type="match status" value="1"/>
</dbReference>
<organism evidence="3 4">
    <name type="scientific">Limihaloglobus sulfuriphilus</name>
    <dbReference type="NCBI Taxonomy" id="1851148"/>
    <lineage>
        <taxon>Bacteria</taxon>
        <taxon>Pseudomonadati</taxon>
        <taxon>Planctomycetota</taxon>
        <taxon>Phycisphaerae</taxon>
        <taxon>Sedimentisphaerales</taxon>
        <taxon>Sedimentisphaeraceae</taxon>
        <taxon>Limihaloglobus</taxon>
    </lineage>
</organism>
<dbReference type="InterPro" id="IPR013320">
    <property type="entry name" value="ConA-like_dom_sf"/>
</dbReference>
<evidence type="ECO:0000259" key="2">
    <source>
        <dbReference type="Pfam" id="PF07589"/>
    </source>
</evidence>
<sequence precursor="true">MLKKMLFIVVLLMLAIYANAAKIGDWSFDEGEGQWTYNSVPGYTDLRRGSSDGTWQDPQWSTEGYSGNCLHFIGEQGSGDGDTDILRPNSTADLSAFYTQTFTVDACINLDSIPLNTFDWYNPYTIISFGGKDALNNNKDVYFLRVTQRSEGVGMLNGYFYSEDGVGHSFSHSADILAGQWYNVGFSVDSSSTTDNVSLWVNGIEETKSSSSVARTDLTINGESLVLGAMYARSRSLNGRLDEVKFYDSVEAVPEPATFALMAGAACFGVLRRKDKK</sequence>
<reference evidence="4" key="1">
    <citation type="submission" date="2017-02" db="EMBL/GenBank/DDBJ databases">
        <title>Comparative genomics and description of representatives of a novel lineage of planctomycetes thriving in anoxic sediments.</title>
        <authorList>
            <person name="Spring S."/>
            <person name="Bunk B."/>
            <person name="Sproer C."/>
        </authorList>
    </citation>
    <scope>NUCLEOTIDE SEQUENCE [LARGE SCALE GENOMIC DNA]</scope>
    <source>
        <strain evidence="4">SM-Chi-D1</strain>
    </source>
</reference>
<feature type="chain" id="PRO_5012207911" description="Ice-binding protein C-terminal domain-containing protein" evidence="1">
    <location>
        <begin position="21"/>
        <end position="277"/>
    </location>
</feature>
<feature type="domain" description="Ice-binding protein C-terminal" evidence="2">
    <location>
        <begin position="252"/>
        <end position="273"/>
    </location>
</feature>
<accession>A0A1Q2MC48</accession>
<dbReference type="Pfam" id="PF07589">
    <property type="entry name" value="PEP-CTERM"/>
    <property type="match status" value="1"/>
</dbReference>
<feature type="signal peptide" evidence="1">
    <location>
        <begin position="1"/>
        <end position="20"/>
    </location>
</feature>
<evidence type="ECO:0000313" key="3">
    <source>
        <dbReference type="EMBL" id="AQQ69847.1"/>
    </source>
</evidence>
<dbReference type="InterPro" id="IPR013424">
    <property type="entry name" value="Ice-binding_C"/>
</dbReference>
<dbReference type="OrthoDB" id="127107at2"/>
<proteinExistence type="predicted"/>
<dbReference type="STRING" id="1851148.SMSP2_00181"/>
<dbReference type="Pfam" id="PF13385">
    <property type="entry name" value="Laminin_G_3"/>
    <property type="match status" value="1"/>
</dbReference>
<name>A0A1Q2MC48_9BACT</name>
<evidence type="ECO:0000313" key="4">
    <source>
        <dbReference type="Proteomes" id="UP000188181"/>
    </source>
</evidence>
<dbReference type="AlphaFoldDB" id="A0A1Q2MC48"/>
<dbReference type="Gene3D" id="2.60.120.200">
    <property type="match status" value="1"/>
</dbReference>
<keyword evidence="1" id="KW-0732">Signal</keyword>